<reference evidence="2 3" key="1">
    <citation type="journal article" date="2014" name="Genome Announc.">
        <title>Draft Genome Sequence of Commensalibacter papalotli MX01, a Symbiont Identified from the Guts of Overwintering Monarch Butterflies.</title>
        <authorList>
            <person name="Servin-Garciduenas L.E."/>
            <person name="Sanchez-Quinto A."/>
            <person name="Martinez-Romero E."/>
        </authorList>
    </citation>
    <scope>NUCLEOTIDE SEQUENCE [LARGE SCALE GENOMIC DNA]</scope>
    <source>
        <strain evidence="3">MX-MONARCH01</strain>
    </source>
</reference>
<dbReference type="Proteomes" id="UP000019250">
    <property type="component" value="Unassembled WGS sequence"/>
</dbReference>
<dbReference type="Pfam" id="PF03869">
    <property type="entry name" value="Arc"/>
    <property type="match status" value="1"/>
</dbReference>
<keyword evidence="3" id="KW-1185">Reference proteome</keyword>
<comment type="caution">
    <text evidence="2">The sequence shown here is derived from an EMBL/GenBank/DDBJ whole genome shotgun (WGS) entry which is preliminary data.</text>
</comment>
<name>W7DNG8_9PROT</name>
<proteinExistence type="predicted"/>
<accession>W7DNG8</accession>
<evidence type="ECO:0000259" key="1">
    <source>
        <dbReference type="Pfam" id="PF03869"/>
    </source>
</evidence>
<dbReference type="GO" id="GO:0006355">
    <property type="term" value="P:regulation of DNA-templated transcription"/>
    <property type="evidence" value="ECO:0007669"/>
    <property type="project" value="InterPro"/>
</dbReference>
<dbReference type="STRING" id="1208583.COMX_03725"/>
<dbReference type="SUPFAM" id="SSF47598">
    <property type="entry name" value="Ribbon-helix-helix"/>
    <property type="match status" value="1"/>
</dbReference>
<dbReference type="AlphaFoldDB" id="W7DNG8"/>
<organism evidence="2 3">
    <name type="scientific">Commensalibacter papalotli</name>
    <name type="common">ex Servin-Garciduenas et al. 2014</name>
    <dbReference type="NCBI Taxonomy" id="1208583"/>
    <lineage>
        <taxon>Bacteria</taxon>
        <taxon>Pseudomonadati</taxon>
        <taxon>Pseudomonadota</taxon>
        <taxon>Alphaproteobacteria</taxon>
        <taxon>Acetobacterales</taxon>
        <taxon>Acetobacteraceae</taxon>
    </lineage>
</organism>
<protein>
    <recommendedName>
        <fullName evidence="1">Arc-like DNA binding domain-containing protein</fullName>
    </recommendedName>
</protein>
<dbReference type="Gene3D" id="1.10.1220.10">
    <property type="entry name" value="Met repressor-like"/>
    <property type="match status" value="1"/>
</dbReference>
<dbReference type="InterPro" id="IPR010985">
    <property type="entry name" value="Ribbon_hlx_hlx"/>
</dbReference>
<evidence type="ECO:0000313" key="2">
    <source>
        <dbReference type="EMBL" id="EUK18827.1"/>
    </source>
</evidence>
<dbReference type="OrthoDB" id="7281221at2"/>
<feature type="domain" description="Arc-like DNA binding" evidence="1">
    <location>
        <begin position="3"/>
        <end position="44"/>
    </location>
</feature>
<gene>
    <name evidence="2" type="ORF">COMX_03725</name>
</gene>
<dbReference type="GO" id="GO:0003677">
    <property type="term" value="F:DNA binding"/>
    <property type="evidence" value="ECO:0007669"/>
    <property type="project" value="InterPro"/>
</dbReference>
<evidence type="ECO:0000313" key="3">
    <source>
        <dbReference type="Proteomes" id="UP000019250"/>
    </source>
</evidence>
<dbReference type="InterPro" id="IPR005569">
    <property type="entry name" value="Arc_DNA-bd_dom"/>
</dbReference>
<dbReference type="InterPro" id="IPR013321">
    <property type="entry name" value="Arc_rbn_hlx_hlx"/>
</dbReference>
<sequence>MKRADPLFKLRLPDYMREKLEHEASQKRRSLTAEILDRLEQSFSDTNERLSALENLVFDTKYGNESIRDEFDELRRQNNLGIDYD</sequence>
<dbReference type="EMBL" id="ATSX01000001">
    <property type="protein sequence ID" value="EUK18827.1"/>
    <property type="molecule type" value="Genomic_DNA"/>
</dbReference>
<dbReference type="RefSeq" id="WP_034337176.1">
    <property type="nucleotide sequence ID" value="NZ_ATSX01000001.1"/>
</dbReference>